<dbReference type="AlphaFoldDB" id="A0A9N8DNR2"/>
<comment type="caution">
    <text evidence="7">The sequence shown here is derived from an EMBL/GenBank/DDBJ whole genome shotgun (WGS) entry which is preliminary data.</text>
</comment>
<dbReference type="EMBL" id="CAICTM010000247">
    <property type="protein sequence ID" value="CAB9505914.1"/>
    <property type="molecule type" value="Genomic_DNA"/>
</dbReference>
<keyword evidence="5 6" id="KW-0349">Heme</keyword>
<dbReference type="PANTHER" id="PTHR24296">
    <property type="entry name" value="CYTOCHROME P450"/>
    <property type="match status" value="1"/>
</dbReference>
<dbReference type="InterPro" id="IPR001128">
    <property type="entry name" value="Cyt_P450"/>
</dbReference>
<dbReference type="PRINTS" id="PR00463">
    <property type="entry name" value="EP450I"/>
</dbReference>
<keyword evidence="2 5" id="KW-0479">Metal-binding</keyword>
<keyword evidence="4 5" id="KW-0408">Iron</keyword>
<proteinExistence type="inferred from homology"/>
<dbReference type="PRINTS" id="PR00385">
    <property type="entry name" value="P450"/>
</dbReference>
<dbReference type="GO" id="GO:0020037">
    <property type="term" value="F:heme binding"/>
    <property type="evidence" value="ECO:0007669"/>
    <property type="project" value="InterPro"/>
</dbReference>
<comment type="cofactor">
    <cofactor evidence="5">
        <name>heme</name>
        <dbReference type="ChEBI" id="CHEBI:30413"/>
    </cofactor>
</comment>
<accession>A0A9N8DNR2</accession>
<gene>
    <name evidence="7" type="ORF">SEMRO_248_G098220.1</name>
</gene>
<keyword evidence="3 6" id="KW-0560">Oxidoreductase</keyword>
<dbReference type="Proteomes" id="UP001153069">
    <property type="component" value="Unassembled WGS sequence"/>
</dbReference>
<evidence type="ECO:0000313" key="7">
    <source>
        <dbReference type="EMBL" id="CAB9505914.1"/>
    </source>
</evidence>
<protein>
    <submittedName>
        <fullName evidence="7">Leukotriene-B(4) omega-hydroxylase 2</fullName>
    </submittedName>
</protein>
<keyword evidence="8" id="KW-1185">Reference proteome</keyword>
<dbReference type="GO" id="GO:0006629">
    <property type="term" value="P:lipid metabolic process"/>
    <property type="evidence" value="ECO:0007669"/>
    <property type="project" value="UniProtKB-ARBA"/>
</dbReference>
<keyword evidence="6" id="KW-0503">Monooxygenase</keyword>
<dbReference type="InterPro" id="IPR036396">
    <property type="entry name" value="Cyt_P450_sf"/>
</dbReference>
<dbReference type="GO" id="GO:0016705">
    <property type="term" value="F:oxidoreductase activity, acting on paired donors, with incorporation or reduction of molecular oxygen"/>
    <property type="evidence" value="ECO:0007669"/>
    <property type="project" value="InterPro"/>
</dbReference>
<dbReference type="GO" id="GO:0004497">
    <property type="term" value="F:monooxygenase activity"/>
    <property type="evidence" value="ECO:0007669"/>
    <property type="project" value="UniProtKB-KW"/>
</dbReference>
<dbReference type="Gene3D" id="1.10.630.10">
    <property type="entry name" value="Cytochrome P450"/>
    <property type="match status" value="1"/>
</dbReference>
<dbReference type="Pfam" id="PF00067">
    <property type="entry name" value="p450"/>
    <property type="match status" value="1"/>
</dbReference>
<evidence type="ECO:0000256" key="6">
    <source>
        <dbReference type="RuleBase" id="RU000461"/>
    </source>
</evidence>
<comment type="similarity">
    <text evidence="1 6">Belongs to the cytochrome P450 family.</text>
</comment>
<evidence type="ECO:0000256" key="2">
    <source>
        <dbReference type="ARBA" id="ARBA00022723"/>
    </source>
</evidence>
<organism evidence="7 8">
    <name type="scientific">Seminavis robusta</name>
    <dbReference type="NCBI Taxonomy" id="568900"/>
    <lineage>
        <taxon>Eukaryota</taxon>
        <taxon>Sar</taxon>
        <taxon>Stramenopiles</taxon>
        <taxon>Ochrophyta</taxon>
        <taxon>Bacillariophyta</taxon>
        <taxon>Bacillariophyceae</taxon>
        <taxon>Bacillariophycidae</taxon>
        <taxon>Naviculales</taxon>
        <taxon>Naviculaceae</taxon>
        <taxon>Seminavis</taxon>
    </lineage>
</organism>
<evidence type="ECO:0000256" key="4">
    <source>
        <dbReference type="ARBA" id="ARBA00023004"/>
    </source>
</evidence>
<dbReference type="InterPro" id="IPR017972">
    <property type="entry name" value="Cyt_P450_CS"/>
</dbReference>
<feature type="binding site" description="axial binding residue" evidence="5">
    <location>
        <position position="459"/>
    </location>
    <ligand>
        <name>heme</name>
        <dbReference type="ChEBI" id="CHEBI:30413"/>
    </ligand>
    <ligandPart>
        <name>Fe</name>
        <dbReference type="ChEBI" id="CHEBI:18248"/>
    </ligandPart>
</feature>
<reference evidence="7" key="1">
    <citation type="submission" date="2020-06" db="EMBL/GenBank/DDBJ databases">
        <authorList>
            <consortium name="Plant Systems Biology data submission"/>
        </authorList>
    </citation>
    <scope>NUCLEOTIDE SEQUENCE</scope>
    <source>
        <strain evidence="7">D6</strain>
    </source>
</reference>
<dbReference type="SUPFAM" id="SSF48264">
    <property type="entry name" value="Cytochrome P450"/>
    <property type="match status" value="1"/>
</dbReference>
<evidence type="ECO:0000256" key="3">
    <source>
        <dbReference type="ARBA" id="ARBA00023002"/>
    </source>
</evidence>
<evidence type="ECO:0000256" key="1">
    <source>
        <dbReference type="ARBA" id="ARBA00010617"/>
    </source>
</evidence>
<name>A0A9N8DNR2_9STRA</name>
<dbReference type="InterPro" id="IPR002401">
    <property type="entry name" value="Cyt_P450_E_grp-I"/>
</dbReference>
<evidence type="ECO:0000313" key="8">
    <source>
        <dbReference type="Proteomes" id="UP001153069"/>
    </source>
</evidence>
<sequence length="513" mass="58033">MQSTTGTEFPTASLLAGATVAILIHSLLRAYNRVKPYPVDKSLPGPERHPFLGILKFFLDHSGQVLEVILEMTEKHQCTWGGPMPNLGALSGAYFLISDEKNIEYILGSNFENYEKGDLFRTAFRELMGNGIFVADGSTWYRHRKIASRMFSTNLLRESSKVTLEKVQELSAVLNDTSTSTSGKEEVDIQDLFFRMTFDITSIVSFGVEYGSLQHETQHVFAQAFDEMQVLMVQRLSDPFFELKRYFNLTEREKRVRQLKVVLDENAKEIIQGRRRTAKDGKLGPDILSRCLDDAATHNDPISDEELRDVITNTMAAGRDTTAVALSWTIFELCKHPEVVEKMLEEANDVCGRADDDSGQDYSYDTIGKLQYIDAVVMEVLRLHPSVPKEAKYAVREDILPDGTFIPRGAMVAFPPYVMGRSRHVWGSDAHEFKPARFFNQKEPTAFKFTAFNAGKRMCLGKPMALNTLKLTLAYLVQRFEFQDNKGHNGTVEPYCLISKMKGGFHIQVTARK</sequence>
<dbReference type="GO" id="GO:0005506">
    <property type="term" value="F:iron ion binding"/>
    <property type="evidence" value="ECO:0007669"/>
    <property type="project" value="InterPro"/>
</dbReference>
<dbReference type="OrthoDB" id="40029at2759"/>
<dbReference type="PROSITE" id="PS00086">
    <property type="entry name" value="CYTOCHROME_P450"/>
    <property type="match status" value="1"/>
</dbReference>
<evidence type="ECO:0000256" key="5">
    <source>
        <dbReference type="PIRSR" id="PIRSR602401-1"/>
    </source>
</evidence>